<proteinExistence type="predicted"/>
<dbReference type="AlphaFoldDB" id="A0A5B7DTX0"/>
<reference evidence="1 2" key="1">
    <citation type="submission" date="2019-05" db="EMBL/GenBank/DDBJ databases">
        <title>Another draft genome of Portunus trituberculatus and its Hox gene families provides insights of decapod evolution.</title>
        <authorList>
            <person name="Jeong J.-H."/>
            <person name="Song I."/>
            <person name="Kim S."/>
            <person name="Choi T."/>
            <person name="Kim D."/>
            <person name="Ryu S."/>
            <person name="Kim W."/>
        </authorList>
    </citation>
    <scope>NUCLEOTIDE SEQUENCE [LARGE SCALE GENOMIC DNA]</scope>
    <source>
        <tissue evidence="1">Muscle</tissue>
    </source>
</reference>
<name>A0A5B7DTX0_PORTR</name>
<accession>A0A5B7DTX0</accession>
<sequence length="111" mass="12429">MYGLSCDTFRIPHPTHARLLLRSEHFARERKEREELGSSESAFRALSASKYAISSHTRTKSRLSVIPCVMSPGISTSTQLQYWPAHAALHFALLFAAEQTATRACHSLRAD</sequence>
<evidence type="ECO:0000313" key="1">
    <source>
        <dbReference type="EMBL" id="MPC25102.1"/>
    </source>
</evidence>
<organism evidence="1 2">
    <name type="scientific">Portunus trituberculatus</name>
    <name type="common">Swimming crab</name>
    <name type="synonym">Neptunus trituberculatus</name>
    <dbReference type="NCBI Taxonomy" id="210409"/>
    <lineage>
        <taxon>Eukaryota</taxon>
        <taxon>Metazoa</taxon>
        <taxon>Ecdysozoa</taxon>
        <taxon>Arthropoda</taxon>
        <taxon>Crustacea</taxon>
        <taxon>Multicrustacea</taxon>
        <taxon>Malacostraca</taxon>
        <taxon>Eumalacostraca</taxon>
        <taxon>Eucarida</taxon>
        <taxon>Decapoda</taxon>
        <taxon>Pleocyemata</taxon>
        <taxon>Brachyura</taxon>
        <taxon>Eubrachyura</taxon>
        <taxon>Portunoidea</taxon>
        <taxon>Portunidae</taxon>
        <taxon>Portuninae</taxon>
        <taxon>Portunus</taxon>
    </lineage>
</organism>
<protein>
    <submittedName>
        <fullName evidence="1">Uncharacterized protein</fullName>
    </submittedName>
</protein>
<comment type="caution">
    <text evidence="1">The sequence shown here is derived from an EMBL/GenBank/DDBJ whole genome shotgun (WGS) entry which is preliminary data.</text>
</comment>
<gene>
    <name evidence="1" type="ORF">E2C01_018202</name>
</gene>
<dbReference type="Proteomes" id="UP000324222">
    <property type="component" value="Unassembled WGS sequence"/>
</dbReference>
<dbReference type="EMBL" id="VSRR010001416">
    <property type="protein sequence ID" value="MPC25102.1"/>
    <property type="molecule type" value="Genomic_DNA"/>
</dbReference>
<evidence type="ECO:0000313" key="2">
    <source>
        <dbReference type="Proteomes" id="UP000324222"/>
    </source>
</evidence>
<keyword evidence="2" id="KW-1185">Reference proteome</keyword>